<dbReference type="InterPro" id="IPR026466">
    <property type="entry name" value="Fim_isopep_form_D2_dom"/>
</dbReference>
<dbReference type="Gene3D" id="2.60.40.10">
    <property type="entry name" value="Immunoglobulins"/>
    <property type="match status" value="2"/>
</dbReference>
<reference evidence="7 8" key="1">
    <citation type="journal article" date="2017" name="Elife">
        <title>Extensive horizontal gene transfer in cheese-associated bacteria.</title>
        <authorList>
            <person name="Bonham K.S."/>
            <person name="Wolfe B.E."/>
            <person name="Dutton R.J."/>
        </authorList>
    </citation>
    <scope>NUCLEOTIDE SEQUENCE [LARGE SCALE GENOMIC DNA]</scope>
    <source>
        <strain evidence="7 8">JB182</strain>
    </source>
</reference>
<keyword evidence="5" id="KW-0472">Membrane</keyword>
<feature type="transmembrane region" description="Helical" evidence="5">
    <location>
        <begin position="503"/>
        <end position="523"/>
    </location>
</feature>
<dbReference type="AlphaFoldDB" id="A0A2N7RYG5"/>
<evidence type="ECO:0000313" key="8">
    <source>
        <dbReference type="Proteomes" id="UP000235739"/>
    </source>
</evidence>
<evidence type="ECO:0000256" key="2">
    <source>
        <dbReference type="ARBA" id="ARBA00022525"/>
    </source>
</evidence>
<dbReference type="InterPro" id="IPR013783">
    <property type="entry name" value="Ig-like_fold"/>
</dbReference>
<evidence type="ECO:0000256" key="5">
    <source>
        <dbReference type="SAM" id="Phobius"/>
    </source>
</evidence>
<organism evidence="7 8">
    <name type="scientific">Glutamicibacter arilaitensis</name>
    <dbReference type="NCBI Taxonomy" id="256701"/>
    <lineage>
        <taxon>Bacteria</taxon>
        <taxon>Bacillati</taxon>
        <taxon>Actinomycetota</taxon>
        <taxon>Actinomycetes</taxon>
        <taxon>Micrococcales</taxon>
        <taxon>Micrococcaceae</taxon>
        <taxon>Glutamicibacter</taxon>
    </lineage>
</organism>
<dbReference type="InterPro" id="IPR048052">
    <property type="entry name" value="FM1-like"/>
</dbReference>
<sequence length="531" mass="55066">MRALIHLFRIHSKNNSSVHPNPMRGEGTKGKRKTMTVMNPLLRRATAAVGAISIAASGLLLLGSPAVAAVGPGQQGAPSGGTLTVNKYSGSPVGTGETLDPENLLDGVEFTVQQVGKLNAGNSCEPIDLAAAADWDGLNGLFNSAPAAPSAPYCLVSGTDVAQPTVDGSTVFNLDLGVYFVRETDPGQNNIVSKVPDFYVSIPTSEGAEGNGWNYDVVADPKNQILDEPTKTIDPAQSELTVGSDVTWKLNVPVPTLNNGEKFTEAIVRDALDSRLRYVADSTVATVGGTPLVQGTHYNVTGNAVWTFTAAGRAVLDANMGESIALSFDTTVLSVGNGAIPNDDYKSTFNGTTVPGEQVPYTYWGQLSILKTDDSKPNALKLEGAEFQIFNLTGETCPAEAPANGTVATGTSDANGLVQWSHTTPASSPLGLWITNVDNGPAAPAPSKDYCVYETVVPAGHTATPIANPVTITPGENNVNSMTVVNAKTEGPDLPMTGAQGTILLTVGGLVIVAAGGGLLLAARRRNKQDA</sequence>
<dbReference type="Pfam" id="PF00746">
    <property type="entry name" value="Gram_pos_anchor"/>
    <property type="match status" value="1"/>
</dbReference>
<evidence type="ECO:0000256" key="4">
    <source>
        <dbReference type="ARBA" id="ARBA00023088"/>
    </source>
</evidence>
<comment type="caution">
    <text evidence="7">The sequence shown here is derived from an EMBL/GenBank/DDBJ whole genome shotgun (WGS) entry which is preliminary data.</text>
</comment>
<name>A0A2N7RYG5_9MICC</name>
<protein>
    <recommendedName>
        <fullName evidence="6">Gram-positive cocci surface proteins LPxTG domain-containing protein</fullName>
    </recommendedName>
</protein>
<keyword evidence="5" id="KW-1133">Transmembrane helix</keyword>
<gene>
    <name evidence="7" type="ORF">CIK84_16170</name>
</gene>
<evidence type="ECO:0000256" key="1">
    <source>
        <dbReference type="ARBA" id="ARBA00022512"/>
    </source>
</evidence>
<keyword evidence="5" id="KW-0812">Transmembrane</keyword>
<keyword evidence="2" id="KW-0964">Secreted</keyword>
<accession>A0A2N7RYG5</accession>
<keyword evidence="1" id="KW-0134">Cell wall</keyword>
<dbReference type="EMBL" id="PNQX01000003">
    <property type="protein sequence ID" value="PMQ18911.1"/>
    <property type="molecule type" value="Genomic_DNA"/>
</dbReference>
<keyword evidence="4" id="KW-0572">Peptidoglycan-anchor</keyword>
<dbReference type="PROSITE" id="PS50847">
    <property type="entry name" value="GRAM_POS_ANCHORING"/>
    <property type="match status" value="1"/>
</dbReference>
<keyword evidence="3" id="KW-0732">Signal</keyword>
<feature type="domain" description="Gram-positive cocci surface proteins LPxTG" evidence="6">
    <location>
        <begin position="494"/>
        <end position="531"/>
    </location>
</feature>
<dbReference type="Proteomes" id="UP000235739">
    <property type="component" value="Unassembled WGS sequence"/>
</dbReference>
<dbReference type="NCBIfam" id="TIGR04226">
    <property type="entry name" value="RrgB_K2N_iso_D2"/>
    <property type="match status" value="1"/>
</dbReference>
<evidence type="ECO:0000313" key="7">
    <source>
        <dbReference type="EMBL" id="PMQ18911.1"/>
    </source>
</evidence>
<evidence type="ECO:0000256" key="3">
    <source>
        <dbReference type="ARBA" id="ARBA00022729"/>
    </source>
</evidence>
<dbReference type="GO" id="GO:0005975">
    <property type="term" value="P:carbohydrate metabolic process"/>
    <property type="evidence" value="ECO:0007669"/>
    <property type="project" value="UniProtKB-ARBA"/>
</dbReference>
<dbReference type="NCBIfam" id="NF033902">
    <property type="entry name" value="iso_D2_wall_anc"/>
    <property type="match status" value="1"/>
</dbReference>
<dbReference type="Gene3D" id="2.60.40.740">
    <property type="match status" value="1"/>
</dbReference>
<evidence type="ECO:0000259" key="6">
    <source>
        <dbReference type="PROSITE" id="PS50847"/>
    </source>
</evidence>
<dbReference type="NCBIfam" id="TIGR01167">
    <property type="entry name" value="LPXTG_anchor"/>
    <property type="match status" value="1"/>
</dbReference>
<dbReference type="InterPro" id="IPR019931">
    <property type="entry name" value="LPXTG_anchor"/>
</dbReference>
<proteinExistence type="predicted"/>